<sequence>MAFQGIANRCFNVVHKQNLIYNTCWEDPSLDRQALQLGPQDSVALITSAGCNSLDYALEGPAEVHAIDVNPLQNALLELKIVAIRSLEFDDFFQLFGHGRHADWQSIYRNRVRAQLSDVAKRTWDKRINFFDGSHRRRSFYFRGTSGLFAWLINRYVRRRPELRSAVDELLEADSLEQQREIYRRRNVDHLLWTRPLRWMLRRDATMAMLGVPRSQRNQIDRDYPGGLAKFIQDRIAHVFQNMPLKDNYFWRVYLTGEYTPDCCPEYLRADNFDALKAGLVDRIQVHTSTVEGFLRQHDRPISRYVLLDHMDWLYDRFPDLLVSEWQAIVDRASAQARVLWRSAALEVDFVDPLQVTVDGKPVRVGDLLTYQNELAASLHQDDRVNTYGSFYIADLRGLAA</sequence>
<dbReference type="PANTHER" id="PTHR47473">
    <property type="entry name" value="BTA1P"/>
    <property type="match status" value="1"/>
</dbReference>
<evidence type="ECO:0000313" key="1">
    <source>
        <dbReference type="EMBL" id="TWT71192.1"/>
    </source>
</evidence>
<comment type="caution">
    <text evidence="1">The sequence shown here is derived from an EMBL/GenBank/DDBJ whole genome shotgun (WGS) entry which is preliminary data.</text>
</comment>
<dbReference type="OrthoDB" id="1522784at2"/>
<evidence type="ECO:0000313" key="2">
    <source>
        <dbReference type="Proteomes" id="UP000317238"/>
    </source>
</evidence>
<keyword evidence="2" id="KW-1185">Reference proteome</keyword>
<dbReference type="RefSeq" id="WP_145303538.1">
    <property type="nucleotide sequence ID" value="NZ_CP036319.1"/>
</dbReference>
<gene>
    <name evidence="1" type="ORF">Pan14r_35020</name>
</gene>
<dbReference type="Pfam" id="PF11899">
    <property type="entry name" value="DUF3419"/>
    <property type="match status" value="1"/>
</dbReference>
<organism evidence="1 2">
    <name type="scientific">Crateriforma conspicua</name>
    <dbReference type="NCBI Taxonomy" id="2527996"/>
    <lineage>
        <taxon>Bacteria</taxon>
        <taxon>Pseudomonadati</taxon>
        <taxon>Planctomycetota</taxon>
        <taxon>Planctomycetia</taxon>
        <taxon>Planctomycetales</taxon>
        <taxon>Planctomycetaceae</taxon>
        <taxon>Crateriforma</taxon>
    </lineage>
</organism>
<dbReference type="InterPro" id="IPR021829">
    <property type="entry name" value="DUF3419"/>
</dbReference>
<dbReference type="Proteomes" id="UP000317238">
    <property type="component" value="Unassembled WGS sequence"/>
</dbReference>
<evidence type="ECO:0008006" key="3">
    <source>
        <dbReference type="Google" id="ProtNLM"/>
    </source>
</evidence>
<proteinExistence type="predicted"/>
<name>A0A5C5YCZ6_9PLAN</name>
<dbReference type="EMBL" id="SJPL01000001">
    <property type="protein sequence ID" value="TWT71192.1"/>
    <property type="molecule type" value="Genomic_DNA"/>
</dbReference>
<reference evidence="1 2" key="1">
    <citation type="submission" date="2019-02" db="EMBL/GenBank/DDBJ databases">
        <title>Deep-cultivation of Planctomycetes and their phenomic and genomic characterization uncovers novel biology.</title>
        <authorList>
            <person name="Wiegand S."/>
            <person name="Jogler M."/>
            <person name="Boedeker C."/>
            <person name="Pinto D."/>
            <person name="Vollmers J."/>
            <person name="Rivas-Marin E."/>
            <person name="Kohn T."/>
            <person name="Peeters S.H."/>
            <person name="Heuer A."/>
            <person name="Rast P."/>
            <person name="Oberbeckmann S."/>
            <person name="Bunk B."/>
            <person name="Jeske O."/>
            <person name="Meyerdierks A."/>
            <person name="Storesund J.E."/>
            <person name="Kallscheuer N."/>
            <person name="Luecker S."/>
            <person name="Lage O.M."/>
            <person name="Pohl T."/>
            <person name="Merkel B.J."/>
            <person name="Hornburger P."/>
            <person name="Mueller R.-W."/>
            <person name="Bruemmer F."/>
            <person name="Labrenz M."/>
            <person name="Spormann A.M."/>
            <person name="Op Den Camp H."/>
            <person name="Overmann J."/>
            <person name="Amann R."/>
            <person name="Jetten M.S.M."/>
            <person name="Mascher T."/>
            <person name="Medema M.H."/>
            <person name="Devos D.P."/>
            <person name="Kaster A.-K."/>
            <person name="Ovreas L."/>
            <person name="Rohde M."/>
            <person name="Galperin M.Y."/>
            <person name="Jogler C."/>
        </authorList>
    </citation>
    <scope>NUCLEOTIDE SEQUENCE [LARGE SCALE GENOMIC DNA]</scope>
    <source>
        <strain evidence="1 2">Pan14r</strain>
    </source>
</reference>
<accession>A0A5C5YCZ6</accession>
<dbReference type="PANTHER" id="PTHR47473:SF1">
    <property type="entry name" value="METHYLTRANSFERASE DOMAIN-CONTAINING PROTEIN"/>
    <property type="match status" value="1"/>
</dbReference>
<protein>
    <recommendedName>
        <fullName evidence="3">S-adenosylmethionine:diacylglycerol 3-amino-3-carboxypropyl transferase</fullName>
    </recommendedName>
</protein>
<dbReference type="AlphaFoldDB" id="A0A5C5YCZ6"/>